<evidence type="ECO:0000313" key="6">
    <source>
        <dbReference type="EMBL" id="VAW28500.1"/>
    </source>
</evidence>
<dbReference type="Gene3D" id="1.25.40.390">
    <property type="match status" value="1"/>
</dbReference>
<evidence type="ECO:0000259" key="5">
    <source>
        <dbReference type="Pfam" id="PF07980"/>
    </source>
</evidence>
<dbReference type="GO" id="GO:0009279">
    <property type="term" value="C:cell outer membrane"/>
    <property type="evidence" value="ECO:0007669"/>
    <property type="project" value="UniProtKB-SubCell"/>
</dbReference>
<reference evidence="6" key="1">
    <citation type="submission" date="2018-06" db="EMBL/GenBank/DDBJ databases">
        <authorList>
            <person name="Zhirakovskaya E."/>
        </authorList>
    </citation>
    <scope>NUCLEOTIDE SEQUENCE</scope>
</reference>
<keyword evidence="2" id="KW-0732">Signal</keyword>
<dbReference type="InterPro" id="IPR012944">
    <property type="entry name" value="SusD_RagB_dom"/>
</dbReference>
<keyword evidence="3" id="KW-0472">Membrane</keyword>
<evidence type="ECO:0000256" key="3">
    <source>
        <dbReference type="ARBA" id="ARBA00023136"/>
    </source>
</evidence>
<sequence>QQYAVGTRTPLKTRSGAPLIFTPDVNLTNASEAQGIRVIKFAPNPQTTRQFNEGNLFFIFRISDVYLMRAEAEFRSGNVAAALADVNAIRAKRNATLRTSLTLDDIYNERGYELYWEGKRRQDMIRFGFFNKPMSEKPETPAYTSLYAIPQSALDVNPNLKQNPGY</sequence>
<dbReference type="AlphaFoldDB" id="A0A3B0UH74"/>
<feature type="non-terminal residue" evidence="6">
    <location>
        <position position="1"/>
    </location>
</feature>
<feature type="domain" description="RagB/SusD" evidence="5">
    <location>
        <begin position="27"/>
        <end position="166"/>
    </location>
</feature>
<keyword evidence="6" id="KW-0449">Lipoprotein</keyword>
<evidence type="ECO:0000256" key="1">
    <source>
        <dbReference type="ARBA" id="ARBA00004442"/>
    </source>
</evidence>
<dbReference type="EMBL" id="UOET01000248">
    <property type="protein sequence ID" value="VAW28500.1"/>
    <property type="molecule type" value="Genomic_DNA"/>
</dbReference>
<accession>A0A3B0UH74</accession>
<evidence type="ECO:0000256" key="4">
    <source>
        <dbReference type="ARBA" id="ARBA00023237"/>
    </source>
</evidence>
<organism evidence="6">
    <name type="scientific">hydrothermal vent metagenome</name>
    <dbReference type="NCBI Taxonomy" id="652676"/>
    <lineage>
        <taxon>unclassified sequences</taxon>
        <taxon>metagenomes</taxon>
        <taxon>ecological metagenomes</taxon>
    </lineage>
</organism>
<name>A0A3B0UH74_9ZZZZ</name>
<keyword evidence="4" id="KW-0998">Cell outer membrane</keyword>
<dbReference type="SUPFAM" id="SSF48452">
    <property type="entry name" value="TPR-like"/>
    <property type="match status" value="1"/>
</dbReference>
<proteinExistence type="predicted"/>
<protein>
    <submittedName>
        <fullName evidence="6">Cell surface glycan-binding lipoprotein, utilization system for glycans and polysaccharides (PUL), SusD family</fullName>
    </submittedName>
</protein>
<dbReference type="Pfam" id="PF07980">
    <property type="entry name" value="SusD_RagB"/>
    <property type="match status" value="1"/>
</dbReference>
<gene>
    <name evidence="6" type="ORF">MNBD_BACTEROID07-671</name>
</gene>
<dbReference type="InterPro" id="IPR011990">
    <property type="entry name" value="TPR-like_helical_dom_sf"/>
</dbReference>
<evidence type="ECO:0000256" key="2">
    <source>
        <dbReference type="ARBA" id="ARBA00022729"/>
    </source>
</evidence>
<comment type="subcellular location">
    <subcellularLocation>
        <location evidence="1">Cell outer membrane</location>
    </subcellularLocation>
</comment>